<accession>A0A934K7K8</accession>
<name>A0A934K7K8_9BACT</name>
<keyword evidence="1" id="KW-0812">Transmembrane</keyword>
<proteinExistence type="predicted"/>
<organism evidence="2 3">
    <name type="scientific">Candidatus Nephthysia bennettiae</name>
    <dbReference type="NCBI Taxonomy" id="3127016"/>
    <lineage>
        <taxon>Bacteria</taxon>
        <taxon>Bacillati</taxon>
        <taxon>Candidatus Dormiibacterota</taxon>
        <taxon>Candidatus Dormibacteria</taxon>
        <taxon>Candidatus Dormibacterales</taxon>
        <taxon>Candidatus Dormibacteraceae</taxon>
        <taxon>Candidatus Nephthysia</taxon>
    </lineage>
</organism>
<dbReference type="Proteomes" id="UP000612893">
    <property type="component" value="Unassembled WGS sequence"/>
</dbReference>
<feature type="transmembrane region" description="Helical" evidence="1">
    <location>
        <begin position="482"/>
        <end position="509"/>
    </location>
</feature>
<feature type="transmembrane region" description="Helical" evidence="1">
    <location>
        <begin position="187"/>
        <end position="206"/>
    </location>
</feature>
<feature type="transmembrane region" description="Helical" evidence="1">
    <location>
        <begin position="339"/>
        <end position="360"/>
    </location>
</feature>
<feature type="transmembrane region" description="Helical" evidence="1">
    <location>
        <begin position="75"/>
        <end position="95"/>
    </location>
</feature>
<feature type="transmembrane region" description="Helical" evidence="1">
    <location>
        <begin position="366"/>
        <end position="388"/>
    </location>
</feature>
<feature type="transmembrane region" description="Helical" evidence="1">
    <location>
        <begin position="521"/>
        <end position="543"/>
    </location>
</feature>
<feature type="transmembrane region" description="Helical" evidence="1">
    <location>
        <begin position="115"/>
        <end position="137"/>
    </location>
</feature>
<dbReference type="AlphaFoldDB" id="A0A934K7K8"/>
<evidence type="ECO:0000256" key="1">
    <source>
        <dbReference type="SAM" id="Phobius"/>
    </source>
</evidence>
<dbReference type="Pfam" id="PF16949">
    <property type="entry name" value="ABC_tran_2"/>
    <property type="match status" value="1"/>
</dbReference>
<gene>
    <name evidence="2" type="ORF">JF922_25815</name>
</gene>
<comment type="caution">
    <text evidence="2">The sequence shown here is derived from an EMBL/GenBank/DDBJ whole genome shotgun (WGS) entry which is preliminary data.</text>
</comment>
<dbReference type="EMBL" id="JAEKNR010000246">
    <property type="protein sequence ID" value="MBJ7601479.1"/>
    <property type="molecule type" value="Genomic_DNA"/>
</dbReference>
<feature type="transmembrane region" description="Helical" evidence="1">
    <location>
        <begin position="446"/>
        <end position="470"/>
    </location>
</feature>
<keyword evidence="3" id="KW-1185">Reference proteome</keyword>
<evidence type="ECO:0000313" key="2">
    <source>
        <dbReference type="EMBL" id="MBJ7601479.1"/>
    </source>
</evidence>
<protein>
    <submittedName>
        <fullName evidence="2">Uncharacterized protein</fullName>
    </submittedName>
</protein>
<keyword evidence="1" id="KW-1133">Transmembrane helix</keyword>
<feature type="transmembrane region" description="Helical" evidence="1">
    <location>
        <begin position="149"/>
        <end position="175"/>
    </location>
</feature>
<feature type="transmembrane region" description="Helical" evidence="1">
    <location>
        <begin position="35"/>
        <end position="55"/>
    </location>
</feature>
<dbReference type="RefSeq" id="WP_338205728.1">
    <property type="nucleotide sequence ID" value="NZ_JAEKNR010000246.1"/>
</dbReference>
<feature type="transmembrane region" description="Helical" evidence="1">
    <location>
        <begin position="400"/>
        <end position="426"/>
    </location>
</feature>
<keyword evidence="1" id="KW-0472">Membrane</keyword>
<feature type="transmembrane region" description="Helical" evidence="1">
    <location>
        <begin position="253"/>
        <end position="273"/>
    </location>
</feature>
<dbReference type="InterPro" id="IPR031599">
    <property type="entry name" value="ABC_tran_2"/>
</dbReference>
<evidence type="ECO:0000313" key="3">
    <source>
        <dbReference type="Proteomes" id="UP000612893"/>
    </source>
</evidence>
<sequence length="556" mass="56614">MTARAPAPALIILGADARSAWNRLRRGGPAGRRSVLTFVVSSVLLGPLVLALAVLSGLALGRIGADPVGSLTGGFAALVVLITGLGVSAVIQSFFADRALLLFTLAPVRPRDVFLARLLSCSLPAWLIGLGVVALITGYGMARGAGVTYYLAGLAAVGLTVFSTVSVLVGVLSLVLRAVPARRARDVATLVAALIGVGIYVGWYGAVGGGGQGRIGLQTFQRVTALGSQLSWLPIAWPARALAAWAAGDAAGAATWFGLTLAGSGLAIGLAWLGYRHAFLVGVGVYGEGGAQSAARRSRRSRGPSARAPRAAAAIGRPCPVLALAAKDLRSLRRDIKRLASVLPAVAMAIAYPLVFFRMPGRNDEIGFWVGMLSGAFAPFLLSTTLALPAVGIEGRGMQLLLLAGVRATVIVRAKLVYALPIIIVLGTGGGVVGALTRSAPTEEKLAAVLAVAWIAAGMAVIGVGAGAVAPNFEASNPQRAIHFQAGLLAMAADVAFALLSCGAVLLLIVSRLLAPDTGRLLALAAVLPATAAAGVVAAVLTYGTRRLARWTPIEG</sequence>
<reference evidence="2" key="1">
    <citation type="submission" date="2020-10" db="EMBL/GenBank/DDBJ databases">
        <title>Ca. Dormibacterota MAGs.</title>
        <authorList>
            <person name="Montgomery K."/>
        </authorList>
    </citation>
    <scope>NUCLEOTIDE SEQUENCE [LARGE SCALE GENOMIC DNA]</scope>
    <source>
        <strain evidence="2">SC8812_S17_10</strain>
    </source>
</reference>